<dbReference type="Gene3D" id="3.40.50.720">
    <property type="entry name" value="NAD(P)-binding Rossmann-like Domain"/>
    <property type="match status" value="1"/>
</dbReference>
<evidence type="ECO:0000313" key="2">
    <source>
        <dbReference type="EMBL" id="AGH94515.1"/>
    </source>
</evidence>
<dbReference type="STRING" id="1184267.A11Q_295"/>
<dbReference type="PANTHER" id="PTHR47129:SF1">
    <property type="entry name" value="NMRA-LIKE DOMAIN-CONTAINING PROTEIN"/>
    <property type="match status" value="1"/>
</dbReference>
<dbReference type="AlphaFoldDB" id="M4V7W2"/>
<feature type="domain" description="NAD(P)-binding" evidence="1">
    <location>
        <begin position="12"/>
        <end position="188"/>
    </location>
</feature>
<dbReference type="CDD" id="cd05269">
    <property type="entry name" value="TMR_SDR_a"/>
    <property type="match status" value="1"/>
</dbReference>
<dbReference type="Pfam" id="PF13460">
    <property type="entry name" value="NAD_binding_10"/>
    <property type="match status" value="1"/>
</dbReference>
<organism evidence="2 3">
    <name type="scientific">Pseudobdellovibrio exovorus JSS</name>
    <dbReference type="NCBI Taxonomy" id="1184267"/>
    <lineage>
        <taxon>Bacteria</taxon>
        <taxon>Pseudomonadati</taxon>
        <taxon>Bdellovibrionota</taxon>
        <taxon>Bdellovibrionia</taxon>
        <taxon>Bdellovibrionales</taxon>
        <taxon>Pseudobdellovibrionaceae</taxon>
        <taxon>Pseudobdellovibrio</taxon>
    </lineage>
</organism>
<evidence type="ECO:0000313" key="3">
    <source>
        <dbReference type="Proteomes" id="UP000012040"/>
    </source>
</evidence>
<dbReference type="PANTHER" id="PTHR47129">
    <property type="entry name" value="QUINONE OXIDOREDUCTASE 2"/>
    <property type="match status" value="1"/>
</dbReference>
<accession>M4V7W2</accession>
<name>M4V7W2_9BACT</name>
<dbReference type="Proteomes" id="UP000012040">
    <property type="component" value="Chromosome"/>
</dbReference>
<dbReference type="HOGENOM" id="CLU_007383_10_4_7"/>
<keyword evidence="3" id="KW-1185">Reference proteome</keyword>
<reference evidence="2 3" key="1">
    <citation type="journal article" date="2013" name="ISME J.">
        <title>By their genes ye shall know them: genomic signatures of predatory bacteria.</title>
        <authorList>
            <person name="Pasternak Z."/>
            <person name="Pietrokovski S."/>
            <person name="Rotem O."/>
            <person name="Gophna U."/>
            <person name="Lurie-Weinberger M.N."/>
            <person name="Jurkevitch E."/>
        </authorList>
    </citation>
    <scope>NUCLEOTIDE SEQUENCE [LARGE SCALE GENOMIC DNA]</scope>
    <source>
        <strain evidence="2 3">JSS</strain>
    </source>
</reference>
<dbReference type="EMBL" id="CP003537">
    <property type="protein sequence ID" value="AGH94515.1"/>
    <property type="molecule type" value="Genomic_DNA"/>
</dbReference>
<dbReference type="KEGG" id="bex:A11Q_295"/>
<dbReference type="InterPro" id="IPR016040">
    <property type="entry name" value="NAD(P)-bd_dom"/>
</dbReference>
<dbReference type="PATRIC" id="fig|1184267.3.peg.296"/>
<dbReference type="RefSeq" id="WP_015469005.1">
    <property type="nucleotide sequence ID" value="NC_020813.1"/>
</dbReference>
<dbReference type="OrthoDB" id="5510591at2"/>
<dbReference type="eggNOG" id="COG0702">
    <property type="taxonomic scope" value="Bacteria"/>
</dbReference>
<protein>
    <recommendedName>
        <fullName evidence="1">NAD(P)-binding domain-containing protein</fullName>
    </recommendedName>
</protein>
<dbReference type="SUPFAM" id="SSF51735">
    <property type="entry name" value="NAD(P)-binding Rossmann-fold domains"/>
    <property type="match status" value="1"/>
</dbReference>
<evidence type="ECO:0000259" key="1">
    <source>
        <dbReference type="Pfam" id="PF13460"/>
    </source>
</evidence>
<dbReference type="InterPro" id="IPR052718">
    <property type="entry name" value="NmrA-type_oxidoreductase"/>
</dbReference>
<sequence length="295" mass="31888">MSQNQPTLLVTGASGNLGRLVVENLLQTVEANRIIATSRQPEKLKDLAAKGVQVRLADFERPETLDAAFAGADRILIVSTDQVGARVQGHQRAIKAAQQSGAQHILYTSLPNAERIAGILASEHAATEKTIRESGLNYTLLRHNLYFEVALQTLTGGYERGQMAGVAGKGQVAYVSREDCARAAAAALISAGSENREFDITGSEAFNYDQLAKILSEITNRQIGYLNIEEDQFKSALVSSGVPADFAQIIIDFDVAAKDQHMGHISTAFQDLTGTQPSKLTDYLLQNKSILMGKK</sequence>
<gene>
    <name evidence="2" type="ORF">A11Q_295</name>
</gene>
<proteinExistence type="predicted"/>
<dbReference type="Gene3D" id="3.90.25.10">
    <property type="entry name" value="UDP-galactose 4-epimerase, domain 1"/>
    <property type="match status" value="1"/>
</dbReference>
<dbReference type="InterPro" id="IPR036291">
    <property type="entry name" value="NAD(P)-bd_dom_sf"/>
</dbReference>